<dbReference type="OrthoDB" id="270189at2759"/>
<dbReference type="InterPro" id="IPR013520">
    <property type="entry name" value="Ribonucl_H"/>
</dbReference>
<keyword evidence="6" id="KW-1185">Reference proteome</keyword>
<dbReference type="RefSeq" id="XP_066069042.1">
    <property type="nucleotide sequence ID" value="XM_066212945.1"/>
</dbReference>
<evidence type="ECO:0000256" key="1">
    <source>
        <dbReference type="ARBA" id="ARBA00009921"/>
    </source>
</evidence>
<dbReference type="GO" id="GO:0000175">
    <property type="term" value="F:3'-5'-RNA exonuclease activity"/>
    <property type="evidence" value="ECO:0007669"/>
    <property type="project" value="InterPro"/>
</dbReference>
<evidence type="ECO:0000256" key="3">
    <source>
        <dbReference type="ARBA" id="ARBA00022801"/>
    </source>
</evidence>
<dbReference type="SMART" id="SM00479">
    <property type="entry name" value="EXOIII"/>
    <property type="match status" value="1"/>
</dbReference>
<dbReference type="Pfam" id="PF00929">
    <property type="entry name" value="RNase_T"/>
    <property type="match status" value="1"/>
</dbReference>
<dbReference type="KEGG" id="cdep:91087758"/>
<comment type="similarity">
    <text evidence="1">Belongs to the oligoribonuclease family.</text>
</comment>
<sequence length="212" mass="23994">MTTEPLTYADGPLVWVDCEMTGLDYLNDRIIEIAVIITDGKLNPVEKGINYVIKTPIEVLNSMGEWCTNQHGKSGLTQACIDSPHSYAEVAQKVLDYIQKWIPEKGAGLLAGSSVHADMRFLLVGMPEVMKHLSYRILDVSTVKEICRRWYPAVRAMEKEKRIEDCSHRALQDIQGSIRELKFYRDNIFIPLEPDPTYITPTDGSVKHKTAL</sequence>
<reference evidence="5" key="1">
    <citation type="submission" date="2016-06" db="EMBL/GenBank/DDBJ databases">
        <authorList>
            <person name="Cuomo C."/>
            <person name="Litvintseva A."/>
            <person name="Heitman J."/>
            <person name="Chen Y."/>
            <person name="Sun S."/>
            <person name="Springer D."/>
            <person name="Dromer F."/>
            <person name="Young S."/>
            <person name="Zeng Q."/>
            <person name="Chapman S."/>
            <person name="Gujja S."/>
            <person name="Saif S."/>
            <person name="Birren B."/>
        </authorList>
    </citation>
    <scope>NUCLEOTIDE SEQUENCE</scope>
    <source>
        <strain evidence="5">CBS 7841</strain>
    </source>
</reference>
<dbReference type="InterPro" id="IPR022894">
    <property type="entry name" value="Oligoribonuclease"/>
</dbReference>
<dbReference type="PANTHER" id="PTHR11046:SF0">
    <property type="entry name" value="OLIGORIBONUCLEASE, MITOCHONDRIAL"/>
    <property type="match status" value="1"/>
</dbReference>
<dbReference type="GeneID" id="91087758"/>
<dbReference type="FunFam" id="3.30.420.10:FF:000003">
    <property type="entry name" value="Oligoribonuclease"/>
    <property type="match status" value="1"/>
</dbReference>
<organism evidence="5 6">
    <name type="scientific">Cryptococcus depauperatus CBS 7841</name>
    <dbReference type="NCBI Taxonomy" id="1295531"/>
    <lineage>
        <taxon>Eukaryota</taxon>
        <taxon>Fungi</taxon>
        <taxon>Dikarya</taxon>
        <taxon>Basidiomycota</taxon>
        <taxon>Agaricomycotina</taxon>
        <taxon>Tremellomycetes</taxon>
        <taxon>Tremellales</taxon>
        <taxon>Cryptococcaceae</taxon>
        <taxon>Cryptococcus</taxon>
    </lineage>
</organism>
<evidence type="ECO:0000313" key="6">
    <source>
        <dbReference type="Proteomes" id="UP000094043"/>
    </source>
</evidence>
<evidence type="ECO:0000256" key="4">
    <source>
        <dbReference type="ARBA" id="ARBA00022839"/>
    </source>
</evidence>
<dbReference type="InterPro" id="IPR036397">
    <property type="entry name" value="RNaseH_sf"/>
</dbReference>
<dbReference type="VEuPathDB" id="FungiDB:L203_02856"/>
<evidence type="ECO:0000313" key="5">
    <source>
        <dbReference type="EMBL" id="WVN88342.1"/>
    </source>
</evidence>
<protein>
    <submittedName>
        <fullName evidence="5">Uncharacterized protein</fullName>
    </submittedName>
</protein>
<dbReference type="AlphaFoldDB" id="A0A1E3II16"/>
<dbReference type="EMBL" id="CP143787">
    <property type="protein sequence ID" value="WVN88342.1"/>
    <property type="molecule type" value="Genomic_DNA"/>
</dbReference>
<proteinExistence type="inferred from homology"/>
<accession>A0A1E3II16</accession>
<keyword evidence="4" id="KW-0269">Exonuclease</keyword>
<dbReference type="SUPFAM" id="SSF53098">
    <property type="entry name" value="Ribonuclease H-like"/>
    <property type="match status" value="1"/>
</dbReference>
<evidence type="ECO:0000256" key="2">
    <source>
        <dbReference type="ARBA" id="ARBA00022722"/>
    </source>
</evidence>
<dbReference type="Proteomes" id="UP000094043">
    <property type="component" value="Chromosome 4"/>
</dbReference>
<dbReference type="GO" id="GO:0003676">
    <property type="term" value="F:nucleic acid binding"/>
    <property type="evidence" value="ECO:0007669"/>
    <property type="project" value="InterPro"/>
</dbReference>
<dbReference type="InterPro" id="IPR012337">
    <property type="entry name" value="RNaseH-like_sf"/>
</dbReference>
<gene>
    <name evidence="5" type="ORF">L203_103547</name>
</gene>
<dbReference type="PANTHER" id="PTHR11046">
    <property type="entry name" value="OLIGORIBONUCLEASE, MITOCHONDRIAL"/>
    <property type="match status" value="1"/>
</dbReference>
<reference evidence="5" key="2">
    <citation type="journal article" date="2022" name="Elife">
        <title>Obligate sexual reproduction of a homothallic fungus closely related to the Cryptococcus pathogenic species complex.</title>
        <authorList>
            <person name="Passer A.R."/>
            <person name="Clancey S.A."/>
            <person name="Shea T."/>
            <person name="David-Palma M."/>
            <person name="Averette A.F."/>
            <person name="Boekhout T."/>
            <person name="Porcel B.M."/>
            <person name="Nowrousian M."/>
            <person name="Cuomo C.A."/>
            <person name="Sun S."/>
            <person name="Heitman J."/>
            <person name="Coelho M.A."/>
        </authorList>
    </citation>
    <scope>NUCLEOTIDE SEQUENCE</scope>
    <source>
        <strain evidence="5">CBS 7841</strain>
    </source>
</reference>
<name>A0A1E3II16_9TREE</name>
<dbReference type="NCBIfam" id="NF003765">
    <property type="entry name" value="PRK05359.1"/>
    <property type="match status" value="1"/>
</dbReference>
<keyword evidence="3" id="KW-0378">Hydrolase</keyword>
<reference evidence="5" key="3">
    <citation type="submission" date="2024-01" db="EMBL/GenBank/DDBJ databases">
        <authorList>
            <person name="Coelho M.A."/>
            <person name="David-Palma M."/>
            <person name="Shea T."/>
            <person name="Sun S."/>
            <person name="Cuomo C.A."/>
            <person name="Heitman J."/>
        </authorList>
    </citation>
    <scope>NUCLEOTIDE SEQUENCE</scope>
    <source>
        <strain evidence="5">CBS 7841</strain>
    </source>
</reference>
<dbReference type="GO" id="GO:0005739">
    <property type="term" value="C:mitochondrion"/>
    <property type="evidence" value="ECO:0007669"/>
    <property type="project" value="TreeGrafter"/>
</dbReference>
<dbReference type="Gene3D" id="3.30.420.10">
    <property type="entry name" value="Ribonuclease H-like superfamily/Ribonuclease H"/>
    <property type="match status" value="1"/>
</dbReference>
<keyword evidence="2" id="KW-0540">Nuclease</keyword>
<dbReference type="CDD" id="cd06135">
    <property type="entry name" value="Orn"/>
    <property type="match status" value="1"/>
</dbReference>